<dbReference type="EMBL" id="HBHJ01005173">
    <property type="protein sequence ID" value="CAD9667885.1"/>
    <property type="molecule type" value="Transcribed_RNA"/>
</dbReference>
<reference evidence="5" key="1">
    <citation type="submission" date="2021-01" db="EMBL/GenBank/DDBJ databases">
        <authorList>
            <person name="Corre E."/>
            <person name="Pelletier E."/>
            <person name="Niang G."/>
            <person name="Scheremetjew M."/>
            <person name="Finn R."/>
            <person name="Kale V."/>
            <person name="Holt S."/>
            <person name="Cochrane G."/>
            <person name="Meng A."/>
            <person name="Brown T."/>
            <person name="Cohen L."/>
        </authorList>
    </citation>
    <scope>NUCLEOTIDE SEQUENCE</scope>
    <source>
        <strain evidence="5">CCMP1243</strain>
    </source>
</reference>
<feature type="region of interest" description="Disordered" evidence="2">
    <location>
        <begin position="175"/>
        <end position="198"/>
    </location>
</feature>
<dbReference type="InterPro" id="IPR002048">
    <property type="entry name" value="EF_hand_dom"/>
</dbReference>
<keyword evidence="3" id="KW-0472">Membrane</keyword>
<accession>A0A7S2W4H5</accession>
<feature type="transmembrane region" description="Helical" evidence="3">
    <location>
        <begin position="660"/>
        <end position="688"/>
    </location>
</feature>
<name>A0A7S2W4H5_9STRA</name>
<feature type="compositionally biased region" description="Acidic residues" evidence="2">
    <location>
        <begin position="258"/>
        <end position="268"/>
    </location>
</feature>
<evidence type="ECO:0000256" key="1">
    <source>
        <dbReference type="SAM" id="Coils"/>
    </source>
</evidence>
<feature type="region of interest" description="Disordered" evidence="2">
    <location>
        <begin position="226"/>
        <end position="270"/>
    </location>
</feature>
<keyword evidence="3" id="KW-1133">Transmembrane helix</keyword>
<dbReference type="GO" id="GO:0005509">
    <property type="term" value="F:calcium ion binding"/>
    <property type="evidence" value="ECO:0007669"/>
    <property type="project" value="InterPro"/>
</dbReference>
<feature type="coiled-coil region" evidence="1">
    <location>
        <begin position="283"/>
        <end position="310"/>
    </location>
</feature>
<keyword evidence="1" id="KW-0175">Coiled coil</keyword>
<gene>
    <name evidence="5" type="ORF">RMAR1173_LOCUS3392</name>
</gene>
<feature type="region of interest" description="Disordered" evidence="2">
    <location>
        <begin position="1"/>
        <end position="105"/>
    </location>
</feature>
<evidence type="ECO:0000256" key="3">
    <source>
        <dbReference type="SAM" id="Phobius"/>
    </source>
</evidence>
<feature type="region of interest" description="Disordered" evidence="2">
    <location>
        <begin position="354"/>
        <end position="416"/>
    </location>
</feature>
<dbReference type="InterPro" id="IPR011992">
    <property type="entry name" value="EF-hand-dom_pair"/>
</dbReference>
<proteinExistence type="predicted"/>
<dbReference type="AlphaFoldDB" id="A0A7S2W4H5"/>
<feature type="compositionally biased region" description="Basic and acidic residues" evidence="2">
    <location>
        <begin position="41"/>
        <end position="51"/>
    </location>
</feature>
<dbReference type="PROSITE" id="PS50222">
    <property type="entry name" value="EF_HAND_2"/>
    <property type="match status" value="1"/>
</dbReference>
<protein>
    <recommendedName>
        <fullName evidence="4">EF-hand domain-containing protein</fullName>
    </recommendedName>
</protein>
<keyword evidence="3" id="KW-0812">Transmembrane</keyword>
<feature type="transmembrane region" description="Helical" evidence="3">
    <location>
        <begin position="700"/>
        <end position="719"/>
    </location>
</feature>
<evidence type="ECO:0000313" key="5">
    <source>
        <dbReference type="EMBL" id="CAD9667885.1"/>
    </source>
</evidence>
<feature type="region of interest" description="Disordered" evidence="2">
    <location>
        <begin position="804"/>
        <end position="824"/>
    </location>
</feature>
<feature type="compositionally biased region" description="Acidic residues" evidence="2">
    <location>
        <begin position="71"/>
        <end position="105"/>
    </location>
</feature>
<evidence type="ECO:0000256" key="2">
    <source>
        <dbReference type="SAM" id="MobiDB-lite"/>
    </source>
</evidence>
<feature type="compositionally biased region" description="Low complexity" evidence="2">
    <location>
        <begin position="23"/>
        <end position="35"/>
    </location>
</feature>
<evidence type="ECO:0000259" key="4">
    <source>
        <dbReference type="PROSITE" id="PS50222"/>
    </source>
</evidence>
<organism evidence="5">
    <name type="scientific">Rhizochromulina marina</name>
    <dbReference type="NCBI Taxonomy" id="1034831"/>
    <lineage>
        <taxon>Eukaryota</taxon>
        <taxon>Sar</taxon>
        <taxon>Stramenopiles</taxon>
        <taxon>Ochrophyta</taxon>
        <taxon>Dictyochophyceae</taxon>
        <taxon>Rhizochromulinales</taxon>
        <taxon>Rhizochromulina</taxon>
    </lineage>
</organism>
<sequence>MASTRRPPSWLQDPTSRGGAFTPPRGAQQRPGPRGSTARASSREPREDALRDNVVMRLLTTPMSSFRYGAVEDEDSLSEAEASDAESDGSLEGDAEQDELEEDPGIVEVLVEWADLHPPICAGKDEQSFQIELVQGPNIKLLKQFLQHAPPPVPLPPEEVQQQPRSFLETLTGRFSTPAPHVAPTSPRSSLTSDPRRTSVLSSLHGDLELPEAPRPVIDVRATHRRSGYRRRESHSVPVVGAGGDSRRWSLLSTPGTQEEEEEEDPEVGGERATVLWDQLFDFERLGNRRAEAESEAEKEAHEAEELELLQFLDQSGQMGQKDLLSSADGLPMDVEKDLVLDADFSLLVRLWDKEPPPLDTGGVARPLFSSLASPSPRPPQAHTPEPSLGSRDDILPPPTSTKGEGDGEEANPEAGTTAACVAVTPGDQPSPRWTRRPGAPAVLVAQSLIVVDHLHRLACLDRQNMPVRWHELHSPSERSVGRVRIGLRFAYSELEGVHAEAETWDEEMGGMAGVGSHGADASRRVGGRVPRGAPSNIHEAELLARRIFLKYDITGDGYLTRSEFQSFIEELNSVGGNIKALKDADDGSSCLGYCIPLPDLDLMQYIKHRHTLLVVCFDRRQRQIKSTFSERLAVVAMSLLWSLASNCLVEVYMHTDRMWQVATITIVDTFGTSVLAGVFLVSHWTYCRRCWFRNSFGKVLPLAIFIIFLAFFSGWLLVAMRPDQLYSSVYSFLPIWATARLTEVFKLGTYWAFMVQYGSSASGRKARAVRLRREKKQQEARQRRARLLGAEDNWWNGLRWPWQQQQQQEEEEEQHQHHGGRKH</sequence>
<feature type="domain" description="EF-hand" evidence="4">
    <location>
        <begin position="540"/>
        <end position="575"/>
    </location>
</feature>
<dbReference type="SUPFAM" id="SSF47473">
    <property type="entry name" value="EF-hand"/>
    <property type="match status" value="1"/>
</dbReference>